<keyword evidence="1" id="KW-1133">Transmembrane helix</keyword>
<name>A0A1S8ARH8_9EURY</name>
<evidence type="ECO:0000256" key="1">
    <source>
        <dbReference type="SAM" id="Phobius"/>
    </source>
</evidence>
<organism evidence="2 3">
    <name type="scientific">Natrinema saccharevitans</name>
    <dbReference type="NCBI Taxonomy" id="301967"/>
    <lineage>
        <taxon>Archaea</taxon>
        <taxon>Methanobacteriati</taxon>
        <taxon>Methanobacteriota</taxon>
        <taxon>Stenosarchaea group</taxon>
        <taxon>Halobacteria</taxon>
        <taxon>Halobacteriales</taxon>
        <taxon>Natrialbaceae</taxon>
        <taxon>Natrinema</taxon>
    </lineage>
</organism>
<dbReference type="EMBL" id="LWLN01000003">
    <property type="protein sequence ID" value="OLZ39121.1"/>
    <property type="molecule type" value="Genomic_DNA"/>
</dbReference>
<keyword evidence="1" id="KW-0812">Transmembrane</keyword>
<accession>A0A1S8ARH8</accession>
<protein>
    <submittedName>
        <fullName evidence="2">Uncharacterized protein</fullName>
    </submittedName>
</protein>
<evidence type="ECO:0000313" key="2">
    <source>
        <dbReference type="EMBL" id="OLZ39121.1"/>
    </source>
</evidence>
<feature type="transmembrane region" description="Helical" evidence="1">
    <location>
        <begin position="51"/>
        <end position="69"/>
    </location>
</feature>
<proteinExistence type="predicted"/>
<dbReference type="AlphaFoldDB" id="A0A1S8ARH8"/>
<comment type="caution">
    <text evidence="2">The sequence shown here is derived from an EMBL/GenBank/DDBJ whole genome shotgun (WGS) entry which is preliminary data.</text>
</comment>
<evidence type="ECO:0000313" key="3">
    <source>
        <dbReference type="Proteomes" id="UP000189370"/>
    </source>
</evidence>
<feature type="transmembrane region" description="Helical" evidence="1">
    <location>
        <begin position="20"/>
        <end position="39"/>
    </location>
</feature>
<dbReference type="STRING" id="301967.A6E15_19350"/>
<keyword evidence="3" id="KW-1185">Reference proteome</keyword>
<sequence length="70" mass="7595">MISTATFALLGVTMILQRHLIAAVIFFLLVGVTLGILLSETASGWVDKNRVIFASGFVILGLIAFFDMIH</sequence>
<keyword evidence="1" id="KW-0472">Membrane</keyword>
<dbReference type="Proteomes" id="UP000189370">
    <property type="component" value="Unassembled WGS sequence"/>
</dbReference>
<gene>
    <name evidence="2" type="ORF">A6E15_19350</name>
</gene>
<reference evidence="3" key="1">
    <citation type="submission" date="2016-04" db="EMBL/GenBank/DDBJ databases">
        <authorList>
            <person name="Chen S.-C."/>
            <person name="Lai M.-C."/>
        </authorList>
    </citation>
    <scope>NUCLEOTIDE SEQUENCE [LARGE SCALE GENOMIC DNA]</scope>
    <source>
        <strain evidence="3">AB14</strain>
    </source>
</reference>